<dbReference type="Proteomes" id="UP001523565">
    <property type="component" value="Unassembled WGS sequence"/>
</dbReference>
<gene>
    <name evidence="9" type="ORF">NK118_14185</name>
</gene>
<dbReference type="InterPro" id="IPR011032">
    <property type="entry name" value="GroES-like_sf"/>
</dbReference>
<dbReference type="Gene3D" id="3.40.50.720">
    <property type="entry name" value="NAD(P)-binding Rossmann-like Domain"/>
    <property type="match status" value="1"/>
</dbReference>
<keyword evidence="5" id="KW-0560">Oxidoreductase</keyword>
<dbReference type="SUPFAM" id="SSF51735">
    <property type="entry name" value="NAD(P)-binding Rossmann-fold domains"/>
    <property type="match status" value="1"/>
</dbReference>
<feature type="domain" description="Alcohol dehydrogenase-like C-terminal" evidence="7">
    <location>
        <begin position="177"/>
        <end position="309"/>
    </location>
</feature>
<keyword evidence="10" id="KW-1185">Reference proteome</keyword>
<feature type="domain" description="Alcohol dehydrogenase-like N-terminal" evidence="8">
    <location>
        <begin position="25"/>
        <end position="137"/>
    </location>
</feature>
<name>A0ABT1EL14_9FIRM</name>
<organism evidence="9 10">
    <name type="scientific">Ohessyouella blattaphilus</name>
    <dbReference type="NCBI Taxonomy" id="2949333"/>
    <lineage>
        <taxon>Bacteria</taxon>
        <taxon>Bacillati</taxon>
        <taxon>Bacillota</taxon>
        <taxon>Clostridia</taxon>
        <taxon>Lachnospirales</taxon>
        <taxon>Lachnospiraceae</taxon>
        <taxon>Ohessyouella</taxon>
    </lineage>
</organism>
<dbReference type="CDD" id="cd08285">
    <property type="entry name" value="NADP_ADH"/>
    <property type="match status" value="1"/>
</dbReference>
<sequence length="352" mass="37665">MKGYGMISVGNPGWLEKDRPEAGPLDAVLRPLALAPCSSDTHAMHGGSGDKKNTILGHEAIGEVVEVGSLVTKFKPGDVVVVPCCTPDWEQLGVQNPRSNAHDSHLMGSFKFLSQKDGTMAEFFHVNNADANLVLLPDGVSMEAALMTVDMMSTGFHGVELADIEFGDTVVVIGIGPVGLMAVAGAKLKGAGRIIAVGTRPNCVKIAREYGATDIVSYKDGDIVEQIVKMTGGGADKVIIAGGNQDTFTGAIAMTRECGIISNVNFFDVSETLSFPAYLWGLGMSNKDIRGGFCPGGARRITRMLEMIKNGRIDPEKLITHRFEGFEAVEEAFLLMDEKPKDLIKPVVIINW</sequence>
<evidence type="ECO:0000256" key="3">
    <source>
        <dbReference type="ARBA" id="ARBA00022723"/>
    </source>
</evidence>
<evidence type="ECO:0000256" key="6">
    <source>
        <dbReference type="RuleBase" id="RU361277"/>
    </source>
</evidence>
<dbReference type="SUPFAM" id="SSF50129">
    <property type="entry name" value="GroES-like"/>
    <property type="match status" value="1"/>
</dbReference>
<comment type="caution">
    <text evidence="9">The sequence shown here is derived from an EMBL/GenBank/DDBJ whole genome shotgun (WGS) entry which is preliminary data.</text>
</comment>
<proteinExistence type="inferred from homology"/>
<evidence type="ECO:0000256" key="4">
    <source>
        <dbReference type="ARBA" id="ARBA00022833"/>
    </source>
</evidence>
<dbReference type="Pfam" id="PF00107">
    <property type="entry name" value="ADH_zinc_N"/>
    <property type="match status" value="1"/>
</dbReference>
<dbReference type="Gene3D" id="3.90.180.10">
    <property type="entry name" value="Medium-chain alcohol dehydrogenases, catalytic domain"/>
    <property type="match status" value="1"/>
</dbReference>
<evidence type="ECO:0000259" key="7">
    <source>
        <dbReference type="Pfam" id="PF00107"/>
    </source>
</evidence>
<dbReference type="InterPro" id="IPR002328">
    <property type="entry name" value="ADH_Zn_CS"/>
</dbReference>
<keyword evidence="4 6" id="KW-0862">Zinc</keyword>
<evidence type="ECO:0000259" key="8">
    <source>
        <dbReference type="Pfam" id="PF08240"/>
    </source>
</evidence>
<evidence type="ECO:0000313" key="10">
    <source>
        <dbReference type="Proteomes" id="UP001523565"/>
    </source>
</evidence>
<dbReference type="InterPro" id="IPR013149">
    <property type="entry name" value="ADH-like_C"/>
</dbReference>
<comment type="similarity">
    <text evidence="2 6">Belongs to the zinc-containing alcohol dehydrogenase family.</text>
</comment>
<dbReference type="InterPro" id="IPR036291">
    <property type="entry name" value="NAD(P)-bd_dom_sf"/>
</dbReference>
<evidence type="ECO:0000256" key="5">
    <source>
        <dbReference type="ARBA" id="ARBA00023002"/>
    </source>
</evidence>
<evidence type="ECO:0000313" key="9">
    <source>
        <dbReference type="EMBL" id="MCP1111399.1"/>
    </source>
</evidence>
<protein>
    <submittedName>
        <fullName evidence="9">NAD(P)-dependent alcohol dehydrogenase</fullName>
    </submittedName>
</protein>
<evidence type="ECO:0000256" key="1">
    <source>
        <dbReference type="ARBA" id="ARBA00001947"/>
    </source>
</evidence>
<dbReference type="PANTHER" id="PTHR42813">
    <property type="entry name" value="ZINC-TYPE ALCOHOL DEHYDROGENASE-LIKE"/>
    <property type="match status" value="1"/>
</dbReference>
<reference evidence="9 10" key="1">
    <citation type="journal article" date="2022" name="Genome Biol. Evol.">
        <title>Host diet, physiology and behaviors set the stage for Lachnospiraceae cladogenesis.</title>
        <authorList>
            <person name="Vera-Ponce De Leon A."/>
            <person name="Schneider M."/>
            <person name="Jahnes B.C."/>
            <person name="Sadowski V."/>
            <person name="Camuy-Velez L.A."/>
            <person name="Duan J."/>
            <person name="Sabree Z.L."/>
        </authorList>
    </citation>
    <scope>NUCLEOTIDE SEQUENCE [LARGE SCALE GENOMIC DNA]</scope>
    <source>
        <strain evidence="9 10">PAL227</strain>
    </source>
</reference>
<dbReference type="RefSeq" id="WP_262070261.1">
    <property type="nucleotide sequence ID" value="NZ_JAMXOC010000032.1"/>
</dbReference>
<dbReference type="PANTHER" id="PTHR42813:SF4">
    <property type="entry name" value="NADP-DEPENDENT ISOPROPANOL DEHYDROGENASE"/>
    <property type="match status" value="1"/>
</dbReference>
<evidence type="ECO:0000256" key="2">
    <source>
        <dbReference type="ARBA" id="ARBA00008072"/>
    </source>
</evidence>
<dbReference type="PROSITE" id="PS00059">
    <property type="entry name" value="ADH_ZINC"/>
    <property type="match status" value="1"/>
</dbReference>
<dbReference type="EMBL" id="JAMZFV010000032">
    <property type="protein sequence ID" value="MCP1111399.1"/>
    <property type="molecule type" value="Genomic_DNA"/>
</dbReference>
<dbReference type="Pfam" id="PF08240">
    <property type="entry name" value="ADH_N"/>
    <property type="match status" value="1"/>
</dbReference>
<accession>A0ABT1EL14</accession>
<comment type="cofactor">
    <cofactor evidence="1 6">
        <name>Zn(2+)</name>
        <dbReference type="ChEBI" id="CHEBI:29105"/>
    </cofactor>
</comment>
<dbReference type="InterPro" id="IPR013154">
    <property type="entry name" value="ADH-like_N"/>
</dbReference>
<keyword evidence="3 6" id="KW-0479">Metal-binding</keyword>